<evidence type="ECO:0000256" key="1">
    <source>
        <dbReference type="ARBA" id="ARBA00001933"/>
    </source>
</evidence>
<dbReference type="Gene3D" id="3.90.1150.10">
    <property type="entry name" value="Aspartate Aminotransferase, domain 1"/>
    <property type="match status" value="1"/>
</dbReference>
<dbReference type="InterPro" id="IPR015421">
    <property type="entry name" value="PyrdxlP-dep_Trfase_major"/>
</dbReference>
<comment type="cofactor">
    <cofactor evidence="1 7">
        <name>pyridoxal 5'-phosphate</name>
        <dbReference type="ChEBI" id="CHEBI:597326"/>
    </cofactor>
</comment>
<organism evidence="8 9">
    <name type="scientific">Thalassobaculum fulvum</name>
    <dbReference type="NCBI Taxonomy" id="1633335"/>
    <lineage>
        <taxon>Bacteria</taxon>
        <taxon>Pseudomonadati</taxon>
        <taxon>Pseudomonadota</taxon>
        <taxon>Alphaproteobacteria</taxon>
        <taxon>Rhodospirillales</taxon>
        <taxon>Thalassobaculaceae</taxon>
        <taxon>Thalassobaculum</taxon>
    </lineage>
</organism>
<keyword evidence="9" id="KW-1185">Reference proteome</keyword>
<dbReference type="InterPro" id="IPR015424">
    <property type="entry name" value="PyrdxlP-dep_Trfase"/>
</dbReference>
<dbReference type="PANTHER" id="PTHR43500">
    <property type="entry name" value="CYSTATHIONINE BETA-LYASE-RELATED"/>
    <property type="match status" value="1"/>
</dbReference>
<dbReference type="AlphaFoldDB" id="A0A918XQV1"/>
<reference evidence="8" key="2">
    <citation type="submission" date="2020-09" db="EMBL/GenBank/DDBJ databases">
        <authorList>
            <person name="Sun Q."/>
            <person name="Kim S."/>
        </authorList>
    </citation>
    <scope>NUCLEOTIDE SEQUENCE</scope>
    <source>
        <strain evidence="8">KCTC 42651</strain>
    </source>
</reference>
<dbReference type="GO" id="GO:0019346">
    <property type="term" value="P:transsulfuration"/>
    <property type="evidence" value="ECO:0007669"/>
    <property type="project" value="InterPro"/>
</dbReference>
<dbReference type="InterPro" id="IPR006233">
    <property type="entry name" value="Cys_b_lyase_bac"/>
</dbReference>
<dbReference type="EMBL" id="BMZS01000004">
    <property type="protein sequence ID" value="GHD48392.1"/>
    <property type="molecule type" value="Genomic_DNA"/>
</dbReference>
<dbReference type="SUPFAM" id="SSF53383">
    <property type="entry name" value="PLP-dependent transferases"/>
    <property type="match status" value="1"/>
</dbReference>
<dbReference type="FunFam" id="3.40.640.10:FF:000046">
    <property type="entry name" value="Cystathionine gamma-lyase"/>
    <property type="match status" value="1"/>
</dbReference>
<name>A0A918XQV1_9PROT</name>
<evidence type="ECO:0000256" key="7">
    <source>
        <dbReference type="RuleBase" id="RU362118"/>
    </source>
</evidence>
<comment type="similarity">
    <text evidence="2 7">Belongs to the trans-sulfuration enzymes family.</text>
</comment>
<reference evidence="8" key="1">
    <citation type="journal article" date="2014" name="Int. J. Syst. Evol. Microbiol.">
        <title>Complete genome sequence of Corynebacterium casei LMG S-19264T (=DSM 44701T), isolated from a smear-ripened cheese.</title>
        <authorList>
            <consortium name="US DOE Joint Genome Institute (JGI-PGF)"/>
            <person name="Walter F."/>
            <person name="Albersmeier A."/>
            <person name="Kalinowski J."/>
            <person name="Ruckert C."/>
        </authorList>
    </citation>
    <scope>NUCLEOTIDE SEQUENCE</scope>
    <source>
        <strain evidence="8">KCTC 42651</strain>
    </source>
</reference>
<evidence type="ECO:0000256" key="3">
    <source>
        <dbReference type="ARBA" id="ARBA00022898"/>
    </source>
</evidence>
<sequence>MDDLKGMSARTRLVHAGRHPHDNHGVVNPPVYHASTILQPSLAVWEASRKPDFKGYRYGRAGTPTSRSFEEAVADMYGAADAVAVSSGMASIACALMAVLKAGDHLLVTDSAYFPTRKFCDQMLARYGVETTYYDPRIGAGISELIRPKTRAVYTEAPGSLTFEMQDIPAIAEAAHARGAVVLTDNTWGTALHFDAFAKGVDIVVEAVTKYICGHSDVMMGVIASTAEHAAAVRDMVRLHGNCSGPDDLYLAQRGLRTMGVRLKQNEASGLALAGWLENRPEVAAVLHPGLPSHPDHAIWKRDFTGACGLFSFVLKPVPKAALAAFLDGLKLYGMGASWGGFESLILPGDPAALRTATSWDMPGQLLRIHAGLEDLDDLVADLEAGFARLNAASAAAA</sequence>
<evidence type="ECO:0000256" key="4">
    <source>
        <dbReference type="ARBA" id="ARBA00023239"/>
    </source>
</evidence>
<comment type="catalytic activity">
    <reaction evidence="5">
        <text>L,L-cystathionine + H2O = L-homocysteine + pyruvate + NH4(+)</text>
        <dbReference type="Rhea" id="RHEA:13965"/>
        <dbReference type="ChEBI" id="CHEBI:15361"/>
        <dbReference type="ChEBI" id="CHEBI:15377"/>
        <dbReference type="ChEBI" id="CHEBI:28938"/>
        <dbReference type="ChEBI" id="CHEBI:58161"/>
        <dbReference type="ChEBI" id="CHEBI:58199"/>
    </reaction>
</comment>
<dbReference type="GO" id="GO:0047804">
    <property type="term" value="F:cysteine-S-conjugate beta-lyase activity"/>
    <property type="evidence" value="ECO:0007669"/>
    <property type="project" value="InterPro"/>
</dbReference>
<dbReference type="GO" id="GO:0030170">
    <property type="term" value="F:pyridoxal phosphate binding"/>
    <property type="evidence" value="ECO:0007669"/>
    <property type="project" value="InterPro"/>
</dbReference>
<dbReference type="InterPro" id="IPR000277">
    <property type="entry name" value="Cys/Met-Metab_PyrdxlP-dep_enz"/>
</dbReference>
<evidence type="ECO:0000256" key="6">
    <source>
        <dbReference type="PIRSR" id="PIRSR001434-2"/>
    </source>
</evidence>
<evidence type="ECO:0000256" key="2">
    <source>
        <dbReference type="ARBA" id="ARBA00009077"/>
    </source>
</evidence>
<dbReference type="PANTHER" id="PTHR43500:SF1">
    <property type="entry name" value="CYSTATHIONINE BETA-LYASE-RELATED"/>
    <property type="match status" value="1"/>
</dbReference>
<feature type="modified residue" description="N6-(pyridoxal phosphate)lysine" evidence="6">
    <location>
        <position position="210"/>
    </location>
</feature>
<dbReference type="Pfam" id="PF01053">
    <property type="entry name" value="Cys_Met_Meta_PP"/>
    <property type="match status" value="1"/>
</dbReference>
<dbReference type="PIRSF" id="PIRSF001434">
    <property type="entry name" value="CGS"/>
    <property type="match status" value="1"/>
</dbReference>
<protein>
    <submittedName>
        <fullName evidence="8">Cystathionine beta-lyase</fullName>
    </submittedName>
</protein>
<evidence type="ECO:0000313" key="9">
    <source>
        <dbReference type="Proteomes" id="UP000630353"/>
    </source>
</evidence>
<dbReference type="RefSeq" id="WP_189988832.1">
    <property type="nucleotide sequence ID" value="NZ_BMZS01000004.1"/>
</dbReference>
<proteinExistence type="inferred from homology"/>
<keyword evidence="4" id="KW-0456">Lyase</keyword>
<gene>
    <name evidence="8" type="primary">metC</name>
    <name evidence="8" type="ORF">GCM10017083_19420</name>
</gene>
<dbReference type="Gene3D" id="3.40.640.10">
    <property type="entry name" value="Type I PLP-dependent aspartate aminotransferase-like (Major domain)"/>
    <property type="match status" value="1"/>
</dbReference>
<accession>A0A918XQV1</accession>
<keyword evidence="3 6" id="KW-0663">Pyridoxal phosphate</keyword>
<comment type="caution">
    <text evidence="8">The sequence shown here is derived from an EMBL/GenBank/DDBJ whole genome shotgun (WGS) entry which is preliminary data.</text>
</comment>
<dbReference type="Proteomes" id="UP000630353">
    <property type="component" value="Unassembled WGS sequence"/>
</dbReference>
<dbReference type="NCBIfam" id="TIGR01324">
    <property type="entry name" value="cysta_beta_ly_B"/>
    <property type="match status" value="1"/>
</dbReference>
<dbReference type="InterPro" id="IPR015422">
    <property type="entry name" value="PyrdxlP-dep_Trfase_small"/>
</dbReference>
<evidence type="ECO:0000256" key="5">
    <source>
        <dbReference type="ARBA" id="ARBA00047517"/>
    </source>
</evidence>
<dbReference type="GO" id="GO:0019450">
    <property type="term" value="P:L-cysteine catabolic process to pyruvate"/>
    <property type="evidence" value="ECO:0007669"/>
    <property type="project" value="TreeGrafter"/>
</dbReference>
<evidence type="ECO:0000313" key="8">
    <source>
        <dbReference type="EMBL" id="GHD48392.1"/>
    </source>
</evidence>